<protein>
    <submittedName>
        <fullName evidence="2">Uncharacterized protein</fullName>
    </submittedName>
</protein>
<name>A0A5R9J2F2_9PROT</name>
<evidence type="ECO:0000313" key="3">
    <source>
        <dbReference type="Proteomes" id="UP000305654"/>
    </source>
</evidence>
<dbReference type="Proteomes" id="UP000305654">
    <property type="component" value="Unassembled WGS sequence"/>
</dbReference>
<reference evidence="2 3" key="1">
    <citation type="submission" date="2019-05" db="EMBL/GenBank/DDBJ databases">
        <authorList>
            <person name="Pankratov T."/>
            <person name="Grouzdev D."/>
        </authorList>
    </citation>
    <scope>NUCLEOTIDE SEQUENCE [LARGE SCALE GENOMIC DNA]</scope>
    <source>
        <strain evidence="2 3">KEBCLARHB70R</strain>
    </source>
</reference>
<dbReference type="AlphaFoldDB" id="A0A5R9J2F2"/>
<organism evidence="2 3">
    <name type="scientific">Lichenicoccus roseus</name>
    <dbReference type="NCBI Taxonomy" id="2683649"/>
    <lineage>
        <taxon>Bacteria</taxon>
        <taxon>Pseudomonadati</taxon>
        <taxon>Pseudomonadota</taxon>
        <taxon>Alphaproteobacteria</taxon>
        <taxon>Acetobacterales</taxon>
        <taxon>Acetobacteraceae</taxon>
        <taxon>Lichenicoccus</taxon>
    </lineage>
</organism>
<gene>
    <name evidence="2" type="ORF">FE263_15180</name>
</gene>
<proteinExistence type="predicted"/>
<evidence type="ECO:0000256" key="1">
    <source>
        <dbReference type="SAM" id="MobiDB-lite"/>
    </source>
</evidence>
<evidence type="ECO:0000313" key="2">
    <source>
        <dbReference type="EMBL" id="TLU71804.1"/>
    </source>
</evidence>
<dbReference type="EMBL" id="VCDI01000005">
    <property type="protein sequence ID" value="TLU71804.1"/>
    <property type="molecule type" value="Genomic_DNA"/>
</dbReference>
<dbReference type="RefSeq" id="WP_138326874.1">
    <property type="nucleotide sequence ID" value="NZ_VCDI01000005.1"/>
</dbReference>
<feature type="region of interest" description="Disordered" evidence="1">
    <location>
        <begin position="29"/>
        <end position="57"/>
    </location>
</feature>
<comment type="caution">
    <text evidence="2">The sequence shown here is derived from an EMBL/GenBank/DDBJ whole genome shotgun (WGS) entry which is preliminary data.</text>
</comment>
<accession>A0A5R9J2F2</accession>
<keyword evidence="3" id="KW-1185">Reference proteome</keyword>
<sequence>MALPTSPPASNATVALIIRFLTHHAVQLGDGRRSRKVSDPGPRPAGDPSAIVHRPIAPPRRRHRDIACCSGLQPEDRRVVVLVYRRRSSILLTGTLSMPVA</sequence>